<comment type="caution">
    <text evidence="2">The sequence shown here is derived from an EMBL/GenBank/DDBJ whole genome shotgun (WGS) entry which is preliminary data.</text>
</comment>
<organism evidence="2 3">
    <name type="scientific">Oceanobacillus jordanicus</name>
    <dbReference type="NCBI Taxonomy" id="2867266"/>
    <lineage>
        <taxon>Bacteria</taxon>
        <taxon>Bacillati</taxon>
        <taxon>Bacillota</taxon>
        <taxon>Bacilli</taxon>
        <taxon>Bacillales</taxon>
        <taxon>Bacillaceae</taxon>
        <taxon>Oceanobacillus</taxon>
    </lineage>
</organism>
<keyword evidence="3" id="KW-1185">Reference proteome</keyword>
<evidence type="ECO:0000259" key="1">
    <source>
        <dbReference type="PROSITE" id="PS51831"/>
    </source>
</evidence>
<dbReference type="CDD" id="cd00077">
    <property type="entry name" value="HDc"/>
    <property type="match status" value="1"/>
</dbReference>
<dbReference type="Gene3D" id="1.20.58.1910">
    <property type="match status" value="1"/>
</dbReference>
<dbReference type="PANTHER" id="PTHR33594">
    <property type="entry name" value="SUPERFAMILY HYDROLASE, PUTATIVE (AFU_ORTHOLOGUE AFUA_1G03035)-RELATED"/>
    <property type="match status" value="1"/>
</dbReference>
<proteinExistence type="predicted"/>
<dbReference type="InterPro" id="IPR003607">
    <property type="entry name" value="HD/PDEase_dom"/>
</dbReference>
<dbReference type="AlphaFoldDB" id="A0AAW5B3D3"/>
<dbReference type="SUPFAM" id="SSF109604">
    <property type="entry name" value="HD-domain/PDEase-like"/>
    <property type="match status" value="1"/>
</dbReference>
<accession>A0AAW5B3D3</accession>
<gene>
    <name evidence="2" type="ORF">K3T81_07005</name>
</gene>
<dbReference type="Pfam" id="PF01966">
    <property type="entry name" value="HD"/>
    <property type="match status" value="1"/>
</dbReference>
<dbReference type="InterPro" id="IPR006674">
    <property type="entry name" value="HD_domain"/>
</dbReference>
<dbReference type="Gene3D" id="1.10.472.50">
    <property type="entry name" value="HD-domain/PDEase-like"/>
    <property type="match status" value="1"/>
</dbReference>
<reference evidence="2 3" key="1">
    <citation type="journal article" date="2022" name="Evol. Bioinform. Online">
        <title>Draft Genome Sequence of Oceanobacillus jordanicus Strain GSFE11, a Halotolerant Plant Growth-Promoting Bacterial Endophyte Isolated From the Jordan Valley.</title>
        <authorList>
            <person name="Alhindi T."/>
            <person name="Albdaiwi R."/>
        </authorList>
    </citation>
    <scope>NUCLEOTIDE SEQUENCE [LARGE SCALE GENOMIC DNA]</scope>
    <source>
        <strain evidence="2 3">GSFE11</strain>
    </source>
</reference>
<feature type="domain" description="HD" evidence="1">
    <location>
        <begin position="26"/>
        <end position="125"/>
    </location>
</feature>
<dbReference type="Proteomes" id="UP001199631">
    <property type="component" value="Unassembled WGS sequence"/>
</dbReference>
<protein>
    <submittedName>
        <fullName evidence="2">HD domain-containing protein</fullName>
    </submittedName>
</protein>
<dbReference type="RefSeq" id="WP_238019023.1">
    <property type="nucleotide sequence ID" value="NZ_JAIFZM010000004.1"/>
</dbReference>
<evidence type="ECO:0000313" key="3">
    <source>
        <dbReference type="Proteomes" id="UP001199631"/>
    </source>
</evidence>
<dbReference type="PANTHER" id="PTHR33594:SF1">
    <property type="entry name" value="HD_PDEASE DOMAIN-CONTAINING PROTEIN"/>
    <property type="match status" value="1"/>
</dbReference>
<dbReference type="PROSITE" id="PS51831">
    <property type="entry name" value="HD"/>
    <property type="match status" value="1"/>
</dbReference>
<name>A0AAW5B3D3_9BACI</name>
<sequence length="195" mass="22487">MEKHEQLTAIRQYVTNSFNNERTGHDLYHLQRVTRMAMEIAREEDANLFRCEAIAWLHDVADHKLVENEESAIQALENFLESLPLTKPDIEAIIKAINTISFSKGKIPTSLEGKIVQDADRLDAIGAIGIARAFTFGGARGKFMYHEQDNDNTIQHFYDKLLKLKSTLHTSTAKSLAEDRHQFMQQFLEKFHQEW</sequence>
<evidence type="ECO:0000313" key="2">
    <source>
        <dbReference type="EMBL" id="MCG3418891.1"/>
    </source>
</evidence>
<dbReference type="EMBL" id="JAIFZM010000004">
    <property type="protein sequence ID" value="MCG3418891.1"/>
    <property type="molecule type" value="Genomic_DNA"/>
</dbReference>
<dbReference type="SMART" id="SM00471">
    <property type="entry name" value="HDc"/>
    <property type="match status" value="1"/>
</dbReference>